<accession>A0A158IBN7</accession>
<sequence length="538" mass="57575">MTEATHTSQTPVDARRSAMGEIDFQIMWNRLIAVVEEQAQALRRTAFSPIVRESGDLSAGYFDYDGRMIAQAVTGTPGHVNTMATSVLHFLRLFPASTMKEGDVFVTNDPWMGTGHLHDFVMVTPAFHHGKMVGLFASTCHFMDVGGIGFGPDGRDVFEEGFYVPPSRMIDAGVVDQTLIRLVRANSRYPAEAEGDLFSLASCNAIGVKRLGEMLVEFKLDNLSELADEIIARSRRAVLAEIAKLPEREVSGSMTLDGYDHPVTLQARLKISKEGIELDYSGTSRISARGINVPLSYCQAYSAFGLACSIFPNIPNNSGTLSVLKITAPEGSILNAVRPSPVSSRHVIGQMLPDVVFNCLAQISPDRVLAEGAGALWNLILEDGHDACVTEGITNTQQFSALSVLTGGTGARPNADGLNATAFPSGVSGVPIEVIETITPLVYWRKEFRANSGGNGKFRGGMGQVIEIGHRDGHPFYLFAALDRIHNPARGRFGGSDGAPGKVSLASGKTLNGKGKQLIPHGEVLVVETPGGGGYGES</sequence>
<dbReference type="Proteomes" id="UP000054683">
    <property type="component" value="Unassembled WGS sequence"/>
</dbReference>
<dbReference type="InterPro" id="IPR045079">
    <property type="entry name" value="Oxoprolinase-like"/>
</dbReference>
<evidence type="ECO:0000313" key="2">
    <source>
        <dbReference type="EMBL" id="SAL53793.1"/>
    </source>
</evidence>
<dbReference type="PANTHER" id="PTHR11365:SF23">
    <property type="entry name" value="HYPOTHETICAL 5-OXOPROLINASE (EUROFUNG)-RELATED"/>
    <property type="match status" value="1"/>
</dbReference>
<dbReference type="EMBL" id="FCOK02000046">
    <property type="protein sequence ID" value="SAL53793.1"/>
    <property type="molecule type" value="Genomic_DNA"/>
</dbReference>
<proteinExistence type="predicted"/>
<feature type="domain" description="Hydantoinase B/oxoprolinase" evidence="1">
    <location>
        <begin position="22"/>
        <end position="537"/>
    </location>
</feature>
<gene>
    <name evidence="2" type="ORF">AWB69_05687</name>
</gene>
<evidence type="ECO:0000313" key="3">
    <source>
        <dbReference type="Proteomes" id="UP000054683"/>
    </source>
</evidence>
<protein>
    <submittedName>
        <fullName evidence="2">5-oxoprolinase (ATP-hydrolyzing)</fullName>
    </submittedName>
</protein>
<organism evidence="2 3">
    <name type="scientific">Caballeronia udeis</name>
    <dbReference type="NCBI Taxonomy" id="1232866"/>
    <lineage>
        <taxon>Bacteria</taxon>
        <taxon>Pseudomonadati</taxon>
        <taxon>Pseudomonadota</taxon>
        <taxon>Betaproteobacteria</taxon>
        <taxon>Burkholderiales</taxon>
        <taxon>Burkholderiaceae</taxon>
        <taxon>Caballeronia</taxon>
    </lineage>
</organism>
<dbReference type="GO" id="GO:0005829">
    <property type="term" value="C:cytosol"/>
    <property type="evidence" value="ECO:0007669"/>
    <property type="project" value="TreeGrafter"/>
</dbReference>
<name>A0A158IBN7_9BURK</name>
<dbReference type="RefSeq" id="WP_062090024.1">
    <property type="nucleotide sequence ID" value="NZ_FCOK02000046.1"/>
</dbReference>
<reference evidence="2 3" key="1">
    <citation type="submission" date="2016-01" db="EMBL/GenBank/DDBJ databases">
        <authorList>
            <person name="Oliw E.H."/>
        </authorList>
    </citation>
    <scope>NUCLEOTIDE SEQUENCE [LARGE SCALE GENOMIC DNA]</scope>
    <source>
        <strain evidence="2">LMG 27134</strain>
    </source>
</reference>
<dbReference type="PANTHER" id="PTHR11365">
    <property type="entry name" value="5-OXOPROLINASE RELATED"/>
    <property type="match status" value="1"/>
</dbReference>
<dbReference type="AlphaFoldDB" id="A0A158IBN7"/>
<dbReference type="InterPro" id="IPR003692">
    <property type="entry name" value="Hydantoinase_B"/>
</dbReference>
<dbReference type="GO" id="GO:0006749">
    <property type="term" value="P:glutathione metabolic process"/>
    <property type="evidence" value="ECO:0007669"/>
    <property type="project" value="TreeGrafter"/>
</dbReference>
<dbReference type="GO" id="GO:0017168">
    <property type="term" value="F:5-oxoprolinase (ATP-hydrolyzing) activity"/>
    <property type="evidence" value="ECO:0007669"/>
    <property type="project" value="TreeGrafter"/>
</dbReference>
<dbReference type="Pfam" id="PF02538">
    <property type="entry name" value="Hydantoinase_B"/>
    <property type="match status" value="1"/>
</dbReference>
<evidence type="ECO:0000259" key="1">
    <source>
        <dbReference type="Pfam" id="PF02538"/>
    </source>
</evidence>